<feature type="domain" description="PDZ" evidence="2">
    <location>
        <begin position="1491"/>
        <end position="1576"/>
    </location>
</feature>
<feature type="domain" description="PDZ" evidence="2">
    <location>
        <begin position="685"/>
        <end position="752"/>
    </location>
</feature>
<feature type="domain" description="PDZ" evidence="2">
    <location>
        <begin position="28"/>
        <end position="112"/>
    </location>
</feature>
<dbReference type="GeneID" id="100198221"/>
<feature type="domain" description="PDZ" evidence="2">
    <location>
        <begin position="147"/>
        <end position="231"/>
    </location>
</feature>
<evidence type="ECO:0000259" key="2">
    <source>
        <dbReference type="PROSITE" id="PS50106"/>
    </source>
</evidence>
<feature type="compositionally biased region" description="Polar residues" evidence="1">
    <location>
        <begin position="1822"/>
        <end position="1833"/>
    </location>
</feature>
<feature type="domain" description="PDZ" evidence="2">
    <location>
        <begin position="243"/>
        <end position="312"/>
    </location>
</feature>
<organism evidence="3 4">
    <name type="scientific">Hydra vulgaris</name>
    <name type="common">Hydra</name>
    <name type="synonym">Hydra attenuata</name>
    <dbReference type="NCBI Taxonomy" id="6087"/>
    <lineage>
        <taxon>Eukaryota</taxon>
        <taxon>Metazoa</taxon>
        <taxon>Cnidaria</taxon>
        <taxon>Hydrozoa</taxon>
        <taxon>Hydroidolina</taxon>
        <taxon>Anthoathecata</taxon>
        <taxon>Aplanulata</taxon>
        <taxon>Hydridae</taxon>
        <taxon>Hydra</taxon>
    </lineage>
</organism>
<dbReference type="Proteomes" id="UP001652625">
    <property type="component" value="Chromosome 12"/>
</dbReference>
<dbReference type="CDD" id="cd06758">
    <property type="entry name" value="PDZ2_PDZD2-like"/>
    <property type="match status" value="1"/>
</dbReference>
<dbReference type="InterPro" id="IPR001478">
    <property type="entry name" value="PDZ"/>
</dbReference>
<evidence type="ECO:0000256" key="1">
    <source>
        <dbReference type="SAM" id="MobiDB-lite"/>
    </source>
</evidence>
<dbReference type="PANTHER" id="PTHR19964:SF97">
    <property type="entry name" value="PDZ DOMAIN-CONTAINING PROTEIN"/>
    <property type="match status" value="1"/>
</dbReference>
<feature type="domain" description="PDZ" evidence="2">
    <location>
        <begin position="1890"/>
        <end position="1960"/>
    </location>
</feature>
<proteinExistence type="predicted"/>
<accession>A0ABM4D5Y2</accession>
<feature type="compositionally biased region" description="Low complexity" evidence="1">
    <location>
        <begin position="1662"/>
        <end position="1673"/>
    </location>
</feature>
<dbReference type="PROSITE" id="PS50106">
    <property type="entry name" value="PDZ"/>
    <property type="match status" value="7"/>
</dbReference>
<feature type="compositionally biased region" description="Low complexity" evidence="1">
    <location>
        <begin position="1844"/>
        <end position="1854"/>
    </location>
</feature>
<feature type="region of interest" description="Disordered" evidence="1">
    <location>
        <begin position="1259"/>
        <end position="1296"/>
    </location>
</feature>
<reference evidence="4" key="1">
    <citation type="submission" date="2025-08" db="UniProtKB">
        <authorList>
            <consortium name="RefSeq"/>
        </authorList>
    </citation>
    <scope>IDENTIFICATION</scope>
</reference>
<dbReference type="CDD" id="cd00136">
    <property type="entry name" value="PDZ_canonical"/>
    <property type="match status" value="3"/>
</dbReference>
<evidence type="ECO:0000313" key="4">
    <source>
        <dbReference type="RefSeq" id="XP_065669712.1"/>
    </source>
</evidence>
<feature type="region of interest" description="Disordered" evidence="1">
    <location>
        <begin position="1647"/>
        <end position="1681"/>
    </location>
</feature>
<dbReference type="Gene3D" id="2.30.42.10">
    <property type="match status" value="8"/>
</dbReference>
<dbReference type="PANTHER" id="PTHR19964">
    <property type="entry name" value="MULTIPLE PDZ DOMAIN PROTEIN"/>
    <property type="match status" value="1"/>
</dbReference>
<feature type="domain" description="PDZ" evidence="2">
    <location>
        <begin position="1721"/>
        <end position="1806"/>
    </location>
</feature>
<sequence length="1972" mass="219889">MEKSSDCKMISTSKTMPLCFKDKSHVQKYHLLKEKNEDLGIQITGGKGSQLRGIYISHLLDGGVASRDGRLKVGDELLFVNGYPLISATLQEAITILKSIANPIQVIISRPININANVKESPIRTNKIYLANEKENVAEITKSAIHEIILYNEEEKLGFSITGGRTPMQSGKIFVKSILPGGIAAADGRLKIGDEIIKVNNKVLSGLTHQEAVDYFKSLQKGCVRLLVKPRSVKENDNSTDYTVLLNKVPGKGLGFGIGPHNKKKDEIVIKYIAKNSEIYKKDVRLKDQLLSINGMSVAKLSVDETYKLLRSLKPGLVQLELKRKFENNDTFFGSDLDGCSSQKTELSVSSEEHMLNSLMSPATPVKGIRKDNPASVISLYESGISDEENSISSNASLNFDDNVESNFQNMEVHHSSIIKTNNIWCSSDDNNTDLTANDANSNVNILQKNQIHNSVKENLDYLILERDLNDDNGDETLNMPNYVHDFPNFYLDQQLNNNKSSKKKKENSIDTKKSFAYGSYNEITPENVPFGYRIHQFTINKNDFTGFKLAPATKCHGFYQLQNMLSVKLATKSDLLHGDILYSINGIIMSSFSHLQVQQILKQCVMLAEVVVFREYDVLSSSECLIENASFNAPFSENKITSIDELPSNKFYLDEEESDSSFCGVNNLPECISVNSRPTAGPFLIECNKTFKCLGLDVMVDENGDCVITNINPAGILAKNDLIRTNDHLIAVNGQMVTGKPVSFIKDLLRNIPRGKVQIIVCATQSSLERNANNDVSSTLSKLVNVSKMGKIENVCKANKNIDSYYHSNGIQHHFSNQAIADDASDMASLPPAPSCPEFQHVDCNNNPLSKECVDDDLESMFSSVPAPPPPINFQSKKIVDTEFNENIFSTKSNRVLEKSSSVCFFEKKSQKSMECYITESEEGYSSDSTNGTSTKSETSLGNESNNSLPASPSFGVTNVNLTYLHPPDMNMVESTTLINSKNFTKQESKRIYEQVDSFSKSLKPDLKLKPDIMICSNINEKDGDMNLDDGDMIKYCPQSFNTKKYTKKKSFLSKLKSKVLLPNKSSLKQSDQVKNSNQKENFNFESMEYKKSPNHLSLVQTSDNMLSGNKSPTKFDGLNFSPNFVTLTQSIDQIPKSTLVCGRIDVQDGQQDIQKNLICYPSSPSSNSQSKSSYAAEGPTALTNLYNSDKIERYSEVNHGFDKITPPCMNTQLTAYKVSMDRSTSMSTCLNKSLSQSKESLSSLYSNESKKRAPSLQELFFPPPPLSNDVDEDSPPNSMPEKLKKNSSVSETNNQDQMITRSHNENVMCEKLIHSISNANMMQNSDFIDNRQFIYTKKLHVENDEKLSLNKNPIPKPPRRYSHEQKTNFENVERNQDKNNNNTLGHVNPLSNEYQNISCLEDSFQSASSISYNSEKNIFASTEDMNNMEEFSVKILPKDVNQLYASVDFNKKISSQSISKNELTRLTQSKIQKDNMHTKKMSNEEGTFQIELLKERGKSLGIVITGGNNTIAKLVLIKEVSKNSIANRCSIPLLPGDEIIEVNGQNVTGLGHNDVLNTLKNAPPLLKLKIYRKSHRNKELLTLLENETTLPKMNTGNFLSNLKDTTQNQVKSELVRIMSPTSVNAKKQSLSVETFDANNLDNSRKVVFSTPPIPPRRYNSLPRSKSSLSPKTNRSYTNEKDYALNNTFCSDSRLSNTSLSNNSLNESLVDNLDCRILMEIDLHKTEGRGLGIGVYGGPKSVITEGIKVKRLIPESIAGMDGRLKGGDLIIAINGTPLRGLTQGDALGMLKTIPDCILLKVLRNGSTIKKNDGSLDKSRSRSQIPSGYQPRSKSVEDIRHRSLSSLSPKSHASTDCINQKDVKIKRKKSFIEILSRSFSKGSLKPELYTVYLDKECDQFDFTLDGGKDTIYGLTPITVKNVSKKSTLSKQIKQGDQLHSIQGLSVKDFKLEEVYQFLRSLPNGRVCITLVR</sequence>
<dbReference type="SUPFAM" id="SSF50156">
    <property type="entry name" value="PDZ domain-like"/>
    <property type="match status" value="8"/>
</dbReference>
<dbReference type="InterPro" id="IPR051342">
    <property type="entry name" value="PDZ_scaffold"/>
</dbReference>
<gene>
    <name evidence="4" type="primary">LOC100198221</name>
</gene>
<dbReference type="RefSeq" id="XP_065669712.1">
    <property type="nucleotide sequence ID" value="XM_065813640.1"/>
</dbReference>
<keyword evidence="3" id="KW-1185">Reference proteome</keyword>
<feature type="region of interest" description="Disordered" evidence="1">
    <location>
        <begin position="922"/>
        <end position="953"/>
    </location>
</feature>
<dbReference type="SMART" id="SM00228">
    <property type="entry name" value="PDZ"/>
    <property type="match status" value="8"/>
</dbReference>
<feature type="compositionally biased region" description="Basic and acidic residues" evidence="1">
    <location>
        <begin position="1811"/>
        <end position="1820"/>
    </location>
</feature>
<dbReference type="Pfam" id="PF00595">
    <property type="entry name" value="PDZ"/>
    <property type="match status" value="6"/>
</dbReference>
<dbReference type="InterPro" id="IPR036034">
    <property type="entry name" value="PDZ_sf"/>
</dbReference>
<feature type="compositionally biased region" description="Polar residues" evidence="1">
    <location>
        <begin position="927"/>
        <end position="953"/>
    </location>
</feature>
<evidence type="ECO:0000313" key="3">
    <source>
        <dbReference type="Proteomes" id="UP001652625"/>
    </source>
</evidence>
<name>A0ABM4D5Y2_HYDVU</name>
<feature type="region of interest" description="Disordered" evidence="1">
    <location>
        <begin position="1811"/>
        <end position="1855"/>
    </location>
</feature>
<protein>
    <submittedName>
        <fullName evidence="4">Uncharacterized protein LOC100198221 isoform X2</fullName>
    </submittedName>
</protein>